<organism evidence="2 3">
    <name type="scientific">Vitis vinifera</name>
    <name type="common">Grape</name>
    <dbReference type="NCBI Taxonomy" id="29760"/>
    <lineage>
        <taxon>Eukaryota</taxon>
        <taxon>Viridiplantae</taxon>
        <taxon>Streptophyta</taxon>
        <taxon>Embryophyta</taxon>
        <taxon>Tracheophyta</taxon>
        <taxon>Spermatophyta</taxon>
        <taxon>Magnoliopsida</taxon>
        <taxon>eudicotyledons</taxon>
        <taxon>Gunneridae</taxon>
        <taxon>Pentapetalae</taxon>
        <taxon>rosids</taxon>
        <taxon>Vitales</taxon>
        <taxon>Vitaceae</taxon>
        <taxon>Viteae</taxon>
        <taxon>Vitis</taxon>
    </lineage>
</organism>
<name>A0A438KKF2_VITVI</name>
<accession>A0A438KKF2</accession>
<protein>
    <submittedName>
        <fullName evidence="2">Uncharacterized protein</fullName>
    </submittedName>
</protein>
<dbReference type="PANTHER" id="PTHR10688">
    <property type="entry name" value="PWWP DOMAIN-CONTAINING PROTEIN"/>
    <property type="match status" value="1"/>
</dbReference>
<feature type="region of interest" description="Disordered" evidence="1">
    <location>
        <begin position="1"/>
        <end position="32"/>
    </location>
</feature>
<dbReference type="InterPro" id="IPR052657">
    <property type="entry name" value="PDP_family_Arabidopsis"/>
</dbReference>
<evidence type="ECO:0000256" key="1">
    <source>
        <dbReference type="SAM" id="MobiDB-lite"/>
    </source>
</evidence>
<reference evidence="2 3" key="1">
    <citation type="journal article" date="2018" name="PLoS Genet.">
        <title>Population sequencing reveals clonal diversity and ancestral inbreeding in the grapevine cultivar Chardonnay.</title>
        <authorList>
            <person name="Roach M.J."/>
            <person name="Johnson D.L."/>
            <person name="Bohlmann J."/>
            <person name="van Vuuren H.J."/>
            <person name="Jones S.J."/>
            <person name="Pretorius I.S."/>
            <person name="Schmidt S.A."/>
            <person name="Borneman A.R."/>
        </authorList>
    </citation>
    <scope>NUCLEOTIDE SEQUENCE [LARGE SCALE GENOMIC DNA]</scope>
    <source>
        <strain evidence="3">cv. Chardonnay</strain>
        <tissue evidence="2">Leaf</tissue>
    </source>
</reference>
<feature type="compositionally biased region" description="Basic and acidic residues" evidence="1">
    <location>
        <begin position="14"/>
        <end position="32"/>
    </location>
</feature>
<dbReference type="Proteomes" id="UP000288805">
    <property type="component" value="Unassembled WGS sequence"/>
</dbReference>
<sequence>MSNDEYAIRHTRRAHLERPGAEEREGRKEKTEKGAVLGSDFLFYKPGQILDEGFAEPAACRTKREGQVLVSFYGDDSYGLFDPVELIPFDSHYAEKSKQTNADAFQSKLKGPEMSFNLLRCILLKVVFEEIDEPHFQAFGVQICFWPFNGLRSAGKGVISRGGDGCDYNCSGYLMVYRESKLPVEVNFVVGTYCEESSSRLRGLKLLEMGKTYGNQKPLQAQGGNLKEMNTMVPAKPMSNSKLGDVIRVAEPTLDWKVVMSTRVLRKAVNDKKLEAQVQTVEPTMGQKDMSTVVPRKPINDKKPEEARIGAAEPTMLMMKFPPETTLPSIPELKAKFVNFGPLHSSATRVFWGSSTCQVVFKYKRDAQEAHAFATQNSSFFGSPKVNYHLRAYELPASQLPESGKMVLENTFNLDPILKSTNVAASLTCHSSQIPNVQKHSEAGHLDKAPIMKYDPARCRLHKDITPTSLPNETHQTPASHLQWPWIFMYNCTRTERAELILEETVRKIADKEDVDSVEMWYKKFTGFLNLDFWSIEKVDIGLSHSMANGVPRGFEASNGSTLSE</sequence>
<evidence type="ECO:0000313" key="2">
    <source>
        <dbReference type="EMBL" id="RVX21684.1"/>
    </source>
</evidence>
<dbReference type="EMBL" id="QGNW01000004">
    <property type="protein sequence ID" value="RVX21684.1"/>
    <property type="molecule type" value="Genomic_DNA"/>
</dbReference>
<comment type="caution">
    <text evidence="2">The sequence shown here is derived from an EMBL/GenBank/DDBJ whole genome shotgun (WGS) entry which is preliminary data.</text>
</comment>
<evidence type="ECO:0000313" key="3">
    <source>
        <dbReference type="Proteomes" id="UP000288805"/>
    </source>
</evidence>
<dbReference type="PANTHER" id="PTHR10688:SF5">
    <property type="entry name" value="PWWP DOMAIN-CONTAINING PROTEIN 1-RELATED"/>
    <property type="match status" value="1"/>
</dbReference>
<dbReference type="AlphaFoldDB" id="A0A438KKF2"/>
<gene>
    <name evidence="2" type="ORF">CK203_001552</name>
</gene>
<dbReference type="SUPFAM" id="SSF63748">
    <property type="entry name" value="Tudor/PWWP/MBT"/>
    <property type="match status" value="1"/>
</dbReference>
<dbReference type="CDD" id="cd05162">
    <property type="entry name" value="PWWP"/>
    <property type="match status" value="1"/>
</dbReference>
<dbReference type="Gene3D" id="2.30.30.140">
    <property type="match status" value="1"/>
</dbReference>
<proteinExistence type="predicted"/>